<sequence length="51" mass="5771">MRVNSLQGFLANTGQNSDRNTFPSWDVIAKKYKHGWLREIGVSYAPPTCSK</sequence>
<reference evidence="1" key="1">
    <citation type="submission" date="2014-11" db="EMBL/GenBank/DDBJ databases">
        <authorList>
            <person name="Amaro Gonzalez C."/>
        </authorList>
    </citation>
    <scope>NUCLEOTIDE SEQUENCE</scope>
</reference>
<dbReference type="EMBL" id="GBXM01084040">
    <property type="protein sequence ID" value="JAH24537.1"/>
    <property type="molecule type" value="Transcribed_RNA"/>
</dbReference>
<protein>
    <submittedName>
        <fullName evidence="1">Uncharacterized protein</fullName>
    </submittedName>
</protein>
<evidence type="ECO:0000313" key="1">
    <source>
        <dbReference type="EMBL" id="JAH24537.1"/>
    </source>
</evidence>
<organism evidence="1">
    <name type="scientific">Anguilla anguilla</name>
    <name type="common">European freshwater eel</name>
    <name type="synonym">Muraena anguilla</name>
    <dbReference type="NCBI Taxonomy" id="7936"/>
    <lineage>
        <taxon>Eukaryota</taxon>
        <taxon>Metazoa</taxon>
        <taxon>Chordata</taxon>
        <taxon>Craniata</taxon>
        <taxon>Vertebrata</taxon>
        <taxon>Euteleostomi</taxon>
        <taxon>Actinopterygii</taxon>
        <taxon>Neopterygii</taxon>
        <taxon>Teleostei</taxon>
        <taxon>Anguilliformes</taxon>
        <taxon>Anguillidae</taxon>
        <taxon>Anguilla</taxon>
    </lineage>
</organism>
<reference evidence="1" key="2">
    <citation type="journal article" date="2015" name="Fish Shellfish Immunol.">
        <title>Early steps in the European eel (Anguilla anguilla)-Vibrio vulnificus interaction in the gills: Role of the RtxA13 toxin.</title>
        <authorList>
            <person name="Callol A."/>
            <person name="Pajuelo D."/>
            <person name="Ebbesson L."/>
            <person name="Teles M."/>
            <person name="MacKenzie S."/>
            <person name="Amaro C."/>
        </authorList>
    </citation>
    <scope>NUCLEOTIDE SEQUENCE</scope>
</reference>
<dbReference type="AlphaFoldDB" id="A0A0E9R6Y3"/>
<name>A0A0E9R6Y3_ANGAN</name>
<proteinExistence type="predicted"/>
<accession>A0A0E9R6Y3</accession>